<evidence type="ECO:0000313" key="2">
    <source>
        <dbReference type="Proteomes" id="UP000245802"/>
    </source>
</evidence>
<dbReference type="Proteomes" id="UP000245802">
    <property type="component" value="Chromosome"/>
</dbReference>
<dbReference type="OrthoDB" id="9921682at2"/>
<proteinExistence type="predicted"/>
<dbReference type="RefSeq" id="WP_010037692.1">
    <property type="nucleotide sequence ID" value="NZ_CP025958.1"/>
</dbReference>
<keyword evidence="2" id="KW-1185">Reference proteome</keyword>
<dbReference type="EMBL" id="CP025958">
    <property type="protein sequence ID" value="AWM41289.1"/>
    <property type="molecule type" value="Genomic_DNA"/>
</dbReference>
<gene>
    <name evidence="1" type="ORF">C1280_32705</name>
</gene>
<dbReference type="AlphaFoldDB" id="A0A2Z3H3C5"/>
<dbReference type="KEGG" id="gog:C1280_32705"/>
<sequence length="110" mass="12427">MVPLFPESWFAAGVACAESAEYFARCAGHAPERPVRFWRWAAFRDWSEEREELTAEQCQAVYALGEADPDTNLGTAMMCHALLRRRCPPDLRARARGSDRAAVRRTAALR</sequence>
<evidence type="ECO:0000313" key="1">
    <source>
        <dbReference type="EMBL" id="AWM41289.1"/>
    </source>
</evidence>
<name>A0A2Z3H3C5_9BACT</name>
<accession>A0A2Z3H3C5</accession>
<organism evidence="1 2">
    <name type="scientific">Gemmata obscuriglobus</name>
    <dbReference type="NCBI Taxonomy" id="114"/>
    <lineage>
        <taxon>Bacteria</taxon>
        <taxon>Pseudomonadati</taxon>
        <taxon>Planctomycetota</taxon>
        <taxon>Planctomycetia</taxon>
        <taxon>Gemmatales</taxon>
        <taxon>Gemmataceae</taxon>
        <taxon>Gemmata</taxon>
    </lineage>
</organism>
<evidence type="ECO:0008006" key="3">
    <source>
        <dbReference type="Google" id="ProtNLM"/>
    </source>
</evidence>
<reference evidence="1 2" key="1">
    <citation type="submission" date="2018-01" db="EMBL/GenBank/DDBJ databases">
        <title>G. obscuriglobus.</title>
        <authorList>
            <person name="Franke J."/>
            <person name="Blomberg W."/>
            <person name="Selmecki A."/>
        </authorList>
    </citation>
    <scope>NUCLEOTIDE SEQUENCE [LARGE SCALE GENOMIC DNA]</scope>
    <source>
        <strain evidence="1 2">DSM 5831</strain>
    </source>
</reference>
<protein>
    <recommendedName>
        <fullName evidence="3">TIGR02996 domain-containing protein</fullName>
    </recommendedName>
</protein>